<evidence type="ECO:0000256" key="2">
    <source>
        <dbReference type="PROSITE-ProRule" id="PRU00192"/>
    </source>
</evidence>
<gene>
    <name evidence="5" type="ORF">PLXY2_LOCUS3373</name>
</gene>
<dbReference type="SMART" id="SM00326">
    <property type="entry name" value="SH3"/>
    <property type="match status" value="1"/>
</dbReference>
<sequence>MHCTTGYTPAYLMFGRNLRTKLDLILPPNKVESSQLSYPTGTSFLPSGNRAETILEVENNSREEEGQPEHIVTSSAEPSVPDSGTSAAVTSPPAGAPAAADNELAPTEPESYSMLNREDPDWYWIVRSDGQEGFIPSGFVYPAVVQPSTQDSQQPGGLLPPLPPPLAPPAGALPSDGRYHGTELVMLYDYKAQAPDDLSVKRGEWVYADLTQQTVEGWLWAHAPKSRRSGFIPTAYARAPHTTEL</sequence>
<dbReference type="InterPro" id="IPR001452">
    <property type="entry name" value="SH3_domain"/>
</dbReference>
<name>A0A8S4DU07_PLUXY</name>
<feature type="region of interest" description="Disordered" evidence="3">
    <location>
        <begin position="60"/>
        <end position="113"/>
    </location>
</feature>
<evidence type="ECO:0000313" key="5">
    <source>
        <dbReference type="EMBL" id="CAG9104842.1"/>
    </source>
</evidence>
<dbReference type="Proteomes" id="UP000653454">
    <property type="component" value="Unassembled WGS sequence"/>
</dbReference>
<accession>A0A8S4DU07</accession>
<dbReference type="InterPro" id="IPR036028">
    <property type="entry name" value="SH3-like_dom_sf"/>
</dbReference>
<proteinExistence type="predicted"/>
<organism evidence="5 6">
    <name type="scientific">Plutella xylostella</name>
    <name type="common">Diamondback moth</name>
    <name type="synonym">Plutella maculipennis</name>
    <dbReference type="NCBI Taxonomy" id="51655"/>
    <lineage>
        <taxon>Eukaryota</taxon>
        <taxon>Metazoa</taxon>
        <taxon>Ecdysozoa</taxon>
        <taxon>Arthropoda</taxon>
        <taxon>Hexapoda</taxon>
        <taxon>Insecta</taxon>
        <taxon>Pterygota</taxon>
        <taxon>Neoptera</taxon>
        <taxon>Endopterygota</taxon>
        <taxon>Lepidoptera</taxon>
        <taxon>Glossata</taxon>
        <taxon>Ditrysia</taxon>
        <taxon>Yponomeutoidea</taxon>
        <taxon>Plutellidae</taxon>
        <taxon>Plutella</taxon>
    </lineage>
</organism>
<dbReference type="Gene3D" id="2.30.30.40">
    <property type="entry name" value="SH3 Domains"/>
    <property type="match status" value="2"/>
</dbReference>
<reference evidence="5" key="1">
    <citation type="submission" date="2020-11" db="EMBL/GenBank/DDBJ databases">
        <authorList>
            <person name="Whiteford S."/>
        </authorList>
    </citation>
    <scope>NUCLEOTIDE SEQUENCE</scope>
</reference>
<keyword evidence="6" id="KW-1185">Reference proteome</keyword>
<feature type="compositionally biased region" description="Polar residues" evidence="3">
    <location>
        <begin position="72"/>
        <end position="89"/>
    </location>
</feature>
<evidence type="ECO:0000259" key="4">
    <source>
        <dbReference type="PROSITE" id="PS50002"/>
    </source>
</evidence>
<dbReference type="FunFam" id="2.30.30.40:FF:000222">
    <property type="entry name" value="SH3 domain-containing protein Dlish"/>
    <property type="match status" value="1"/>
</dbReference>
<feature type="domain" description="SH3" evidence="4">
    <location>
        <begin position="179"/>
        <end position="242"/>
    </location>
</feature>
<keyword evidence="1 2" id="KW-0728">SH3 domain</keyword>
<dbReference type="Pfam" id="PF00018">
    <property type="entry name" value="SH3_1"/>
    <property type="match status" value="1"/>
</dbReference>
<dbReference type="PROSITE" id="PS50002">
    <property type="entry name" value="SH3"/>
    <property type="match status" value="1"/>
</dbReference>
<protein>
    <submittedName>
        <fullName evidence="5">(diamondback moth) hypothetical protein</fullName>
    </submittedName>
</protein>
<evidence type="ECO:0000256" key="3">
    <source>
        <dbReference type="SAM" id="MobiDB-lite"/>
    </source>
</evidence>
<feature type="region of interest" description="Disordered" evidence="3">
    <location>
        <begin position="147"/>
        <end position="175"/>
    </location>
</feature>
<evidence type="ECO:0000313" key="6">
    <source>
        <dbReference type="Proteomes" id="UP000653454"/>
    </source>
</evidence>
<dbReference type="AlphaFoldDB" id="A0A8S4DU07"/>
<comment type="caution">
    <text evidence="5">The sequence shown here is derived from an EMBL/GenBank/DDBJ whole genome shotgun (WGS) entry which is preliminary data.</text>
</comment>
<evidence type="ECO:0000256" key="1">
    <source>
        <dbReference type="ARBA" id="ARBA00022443"/>
    </source>
</evidence>
<dbReference type="CDD" id="cd00174">
    <property type="entry name" value="SH3"/>
    <property type="match status" value="1"/>
</dbReference>
<feature type="compositionally biased region" description="Pro residues" evidence="3">
    <location>
        <begin position="158"/>
        <end position="168"/>
    </location>
</feature>
<dbReference type="SUPFAM" id="SSF50044">
    <property type="entry name" value="SH3-domain"/>
    <property type="match status" value="2"/>
</dbReference>
<dbReference type="EMBL" id="CAJHNJ030000008">
    <property type="protein sequence ID" value="CAG9104842.1"/>
    <property type="molecule type" value="Genomic_DNA"/>
</dbReference>